<dbReference type="AlphaFoldDB" id="A0AAE3R091"/>
<sequence>MKNIMIEEFAKHLCRLVVLAIGLLSFNCETSLAQELFPLQEAASNVPKGTVGLRAFGSLYSEWGTNRFLTSLRFMYGLTPKVTVLITSSLSNHHSSRLPKDLLYHLHDYANANTVFKTNSIRRGLVYPYQFNGIHLYVKYRFVTMDRQGRHFRMAVYGEYGWIRSAHDESEPSLLDDTKGWGTGLIASWLRNRWAISWIGGLTIPGMYAEVQQDPDVFYPDGIYTKIRYGNAIVNNLSVGYRLFPKKYRHYNQDNTNLYLEFESKYFGSARIWQNGNPVVIQTPTLQANWYVEVYPGIQKIIRSNLRFDFSVGMPLLKRSYTRFYPIFLVGIQRYFYPVKKNSRLAL</sequence>
<evidence type="ECO:0000313" key="2">
    <source>
        <dbReference type="Proteomes" id="UP001241110"/>
    </source>
</evidence>
<reference evidence="1" key="1">
    <citation type="submission" date="2023-05" db="EMBL/GenBank/DDBJ databases">
        <authorList>
            <person name="Zhang X."/>
        </authorList>
    </citation>
    <scope>NUCLEOTIDE SEQUENCE</scope>
    <source>
        <strain evidence="1">YF14B1</strain>
    </source>
</reference>
<comment type="caution">
    <text evidence="1">The sequence shown here is derived from an EMBL/GenBank/DDBJ whole genome shotgun (WGS) entry which is preliminary data.</text>
</comment>
<name>A0AAE3R091_9BACT</name>
<evidence type="ECO:0000313" key="1">
    <source>
        <dbReference type="EMBL" id="MDJ1485964.1"/>
    </source>
</evidence>
<accession>A0AAE3R091</accession>
<protein>
    <submittedName>
        <fullName evidence="1">Uncharacterized protein</fullName>
    </submittedName>
</protein>
<dbReference type="EMBL" id="JASJOS010000025">
    <property type="protein sequence ID" value="MDJ1485964.1"/>
    <property type="molecule type" value="Genomic_DNA"/>
</dbReference>
<organism evidence="1 2">
    <name type="scientific">Xanthocytophaga flava</name>
    <dbReference type="NCBI Taxonomy" id="3048013"/>
    <lineage>
        <taxon>Bacteria</taxon>
        <taxon>Pseudomonadati</taxon>
        <taxon>Bacteroidota</taxon>
        <taxon>Cytophagia</taxon>
        <taxon>Cytophagales</taxon>
        <taxon>Rhodocytophagaceae</taxon>
        <taxon>Xanthocytophaga</taxon>
    </lineage>
</organism>
<dbReference type="RefSeq" id="WP_313989211.1">
    <property type="nucleotide sequence ID" value="NZ_JASJOS010000025.1"/>
</dbReference>
<gene>
    <name evidence="1" type="ORF">QNI16_36120</name>
</gene>
<dbReference type="Proteomes" id="UP001241110">
    <property type="component" value="Unassembled WGS sequence"/>
</dbReference>
<proteinExistence type="predicted"/>